<feature type="compositionally biased region" description="Polar residues" evidence="1">
    <location>
        <begin position="518"/>
        <end position="551"/>
    </location>
</feature>
<feature type="region of interest" description="Disordered" evidence="1">
    <location>
        <begin position="128"/>
        <end position="174"/>
    </location>
</feature>
<sequence>MSLNGLDSDAVVQAHHAALAEAGGWFLLKYANRDTVELLNRGTEGVSEARRAVQGYEEKSPVYGLVQYRRKKIILKYVPEGTSRLLQVRLAVQFQSILDTFTQHDTVFSFTTAEELSESALGLDTMLQSTGSKTSSSTSLRQQRLKEITEDNEEGATTEKTSAAQAASPIAATDAVAEPSQEVYGLPASAVRAKALRAKHKQEHSQLVTTPSIEQGTVSSVAQPEETITERPTEQLIAPPTSSQSFPVRSASINADNNLPVPPPEKSSPLPAPKNDVAIPRPSIDFSLPPLESDSDDDIRRPVPKQYSSVRYSSHLSAAESTNISKWSDEVLASTRSKQKRAPRPHGDIQGRPKTSGNNEDGGPARRVANLPTSVRVSSRSSGQPSRPGSRQSTRSVPARFVPASNLPPPLPSPTFPAVSAQRPSQSRPPRSQGSSLVNDNPTVTPEKMRLMKALQMRKRNHLLTQRSASAAATSTSPNPLTSIDSSKSVLSDLSTAPSSRYTEKRDSPSPLPELVSINESQTTSPTSIITASDNRSTKPSSLAENSISYASQTSLSSDTRSSTTPKADTEKGHEQRTEEDHPVDSAPAHMTEPEAVPVRSASAFTETPRQLLNENASNTHDVGDEYTQGSHVQQDLELSENSHGSAAFDNMPSATRVKKRYQFEGTITIPASSVEASDQSDDDSFMEELQNATVHEARPMAVNRTPVTPVLSRAPTKDVRDLTPVERAISKSRSSSRGSQVSMLDRRRTASRAGSIRSLSTALPQWPPTPTEPVPTLPKTKPAMSGNISKRIKTFEGLSQRETSTGSLPVTKDHSEKSLGLSNMFKRASFMPQSNRGDSMPEKASIRTLPPSHGAELEDTGTKTDSRPLVQRPGTNTEVYAPIHKGETVSVTARIVRDTMKPKSAHGTSDTRDLHRSPLIVEHETSSSELRPPLPRELTTQSMGSLATSPKADRRRFSFTSHRSGGKSLSPTEARSYRMSFAGHQKKSSKSPSETSSITDEKRASRTSRMLKRLSGMGKSRNRDSAMLTSPTQETLHPDTIEEQVERSEPSIRHVVDIGEVNVQFPETLLWKRRFLRVDDEGYLIFAPPSNDFSTRGRSRKIHLDELHRPTLPDLEREEMAWSIMLDMKAGGTFQCACESKPAQSNFLKMLLDAHNAYHQLYTS</sequence>
<feature type="region of interest" description="Disordered" evidence="1">
    <location>
        <begin position="332"/>
        <end position="445"/>
    </location>
</feature>
<feature type="compositionally biased region" description="Low complexity" evidence="1">
    <location>
        <begin position="163"/>
        <end position="174"/>
    </location>
</feature>
<evidence type="ECO:0000313" key="2">
    <source>
        <dbReference type="EMBL" id="KAK5939045.1"/>
    </source>
</evidence>
<keyword evidence="3" id="KW-1185">Reference proteome</keyword>
<dbReference type="GeneID" id="90001797"/>
<feature type="region of interest" description="Disordered" evidence="1">
    <location>
        <begin position="465"/>
        <end position="593"/>
    </location>
</feature>
<feature type="compositionally biased region" description="Basic and acidic residues" evidence="1">
    <location>
        <begin position="568"/>
        <end position="584"/>
    </location>
</feature>
<dbReference type="Proteomes" id="UP001334248">
    <property type="component" value="Unassembled WGS sequence"/>
</dbReference>
<feature type="compositionally biased region" description="Pro residues" evidence="1">
    <location>
        <begin position="260"/>
        <end position="272"/>
    </location>
</feature>
<feature type="region of interest" description="Disordered" evidence="1">
    <location>
        <begin position="726"/>
        <end position="786"/>
    </location>
</feature>
<dbReference type="SUPFAM" id="SSF55753">
    <property type="entry name" value="Actin depolymerizing proteins"/>
    <property type="match status" value="1"/>
</dbReference>
<dbReference type="Gene3D" id="3.40.20.10">
    <property type="entry name" value="Severin"/>
    <property type="match status" value="1"/>
</dbReference>
<feature type="compositionally biased region" description="Low complexity" evidence="1">
    <location>
        <begin position="416"/>
        <end position="436"/>
    </location>
</feature>
<dbReference type="InterPro" id="IPR029006">
    <property type="entry name" value="ADF-H/Gelsolin-like_dom_sf"/>
</dbReference>
<dbReference type="EMBL" id="JAVHJV010000011">
    <property type="protein sequence ID" value="KAK5939045.1"/>
    <property type="molecule type" value="Genomic_DNA"/>
</dbReference>
<feature type="compositionally biased region" description="Polar residues" evidence="1">
    <location>
        <begin position="240"/>
        <end position="257"/>
    </location>
</feature>
<feature type="region of interest" description="Disordered" evidence="1">
    <location>
        <begin position="797"/>
        <end position="816"/>
    </location>
</feature>
<feature type="compositionally biased region" description="Polar residues" evidence="1">
    <location>
        <begin position="205"/>
        <end position="222"/>
    </location>
</feature>
<evidence type="ECO:0000313" key="3">
    <source>
        <dbReference type="Proteomes" id="UP001334248"/>
    </source>
</evidence>
<feature type="compositionally biased region" description="Low complexity" evidence="1">
    <location>
        <begin position="128"/>
        <end position="142"/>
    </location>
</feature>
<feature type="compositionally biased region" description="Basic and acidic residues" evidence="1">
    <location>
        <begin position="910"/>
        <end position="927"/>
    </location>
</feature>
<protein>
    <recommendedName>
        <fullName evidence="4">GPI-anchored cell surface glycoprotein</fullName>
    </recommendedName>
</protein>
<feature type="region of interest" description="Disordered" evidence="1">
    <location>
        <begin position="202"/>
        <end position="302"/>
    </location>
</feature>
<feature type="compositionally biased region" description="Low complexity" evidence="1">
    <location>
        <begin position="732"/>
        <end position="743"/>
    </location>
</feature>
<comment type="caution">
    <text evidence="2">The sequence shown here is derived from an EMBL/GenBank/DDBJ whole genome shotgun (WGS) entry which is preliminary data.</text>
</comment>
<feature type="region of interest" description="Disordered" evidence="1">
    <location>
        <begin position="894"/>
        <end position="1035"/>
    </location>
</feature>
<feature type="region of interest" description="Disordered" evidence="1">
    <location>
        <begin position="832"/>
        <end position="882"/>
    </location>
</feature>
<feature type="compositionally biased region" description="Polar residues" evidence="1">
    <location>
        <begin position="478"/>
        <end position="501"/>
    </location>
</feature>
<evidence type="ECO:0000256" key="1">
    <source>
        <dbReference type="SAM" id="MobiDB-lite"/>
    </source>
</evidence>
<accession>A0ABR0REK6</accession>
<feature type="compositionally biased region" description="Polar residues" evidence="1">
    <location>
        <begin position="939"/>
        <end position="949"/>
    </location>
</feature>
<reference evidence="2 3" key="1">
    <citation type="journal article" date="2023" name="Res Sq">
        <title>Genomic and morphological characterization of Knufia obscura isolated from the Mars 2020 spacecraft assembly facility.</title>
        <authorList>
            <person name="Chander A.M."/>
            <person name="Teixeira M.M."/>
            <person name="Singh N.K."/>
            <person name="Williams M.P."/>
            <person name="Parker C.W."/>
            <person name="Leo P."/>
            <person name="Stajich J.E."/>
            <person name="Torok T."/>
            <person name="Tighe S."/>
            <person name="Mason C.E."/>
            <person name="Venkateswaran K."/>
        </authorList>
    </citation>
    <scope>NUCLEOTIDE SEQUENCE [LARGE SCALE GENOMIC DNA]</scope>
    <source>
        <strain evidence="2 3">CCFEE 5817</strain>
    </source>
</reference>
<proteinExistence type="predicted"/>
<organism evidence="2 3">
    <name type="scientific">Knufia obscura</name>
    <dbReference type="NCBI Taxonomy" id="1635080"/>
    <lineage>
        <taxon>Eukaryota</taxon>
        <taxon>Fungi</taxon>
        <taxon>Dikarya</taxon>
        <taxon>Ascomycota</taxon>
        <taxon>Pezizomycotina</taxon>
        <taxon>Eurotiomycetes</taxon>
        <taxon>Chaetothyriomycetidae</taxon>
        <taxon>Chaetothyriales</taxon>
        <taxon>Trichomeriaceae</taxon>
        <taxon>Knufia</taxon>
    </lineage>
</organism>
<gene>
    <name evidence="2" type="ORF">PMZ80_008348</name>
</gene>
<evidence type="ECO:0008006" key="4">
    <source>
        <dbReference type="Google" id="ProtNLM"/>
    </source>
</evidence>
<name>A0ABR0REK6_9EURO</name>
<feature type="compositionally biased region" description="Pro residues" evidence="1">
    <location>
        <begin position="766"/>
        <end position="777"/>
    </location>
</feature>
<feature type="compositionally biased region" description="Low complexity" evidence="1">
    <location>
        <begin position="374"/>
        <end position="393"/>
    </location>
</feature>
<feature type="compositionally biased region" description="Polar residues" evidence="1">
    <location>
        <begin position="959"/>
        <end position="974"/>
    </location>
</feature>
<dbReference type="RefSeq" id="XP_064727135.1">
    <property type="nucleotide sequence ID" value="XM_064876748.1"/>
</dbReference>
<feature type="compositionally biased region" description="Low complexity" evidence="1">
    <location>
        <begin position="552"/>
        <end position="565"/>
    </location>
</feature>
<feature type="compositionally biased region" description="Low complexity" evidence="1">
    <location>
        <begin position="468"/>
        <end position="477"/>
    </location>
</feature>
<feature type="compositionally biased region" description="Pro residues" evidence="1">
    <location>
        <begin position="406"/>
        <end position="415"/>
    </location>
</feature>